<reference evidence="1" key="4">
    <citation type="submission" date="2025-09" db="UniProtKB">
        <authorList>
            <consortium name="Ensembl"/>
        </authorList>
    </citation>
    <scope>IDENTIFICATION</scope>
</reference>
<keyword evidence="2" id="KW-1185">Reference proteome</keyword>
<protein>
    <submittedName>
        <fullName evidence="1">Uncharacterized protein</fullName>
    </submittedName>
</protein>
<evidence type="ECO:0000313" key="2">
    <source>
        <dbReference type="Proteomes" id="UP000008144"/>
    </source>
</evidence>
<sequence>MYKQVICTKRQLEFFSLAPSFVCPSFCLLVQYTETYIW</sequence>
<proteinExistence type="predicted"/>
<dbReference type="AlphaFoldDB" id="H2XPD3"/>
<organism evidence="1 2">
    <name type="scientific">Ciona intestinalis</name>
    <name type="common">Transparent sea squirt</name>
    <name type="synonym">Ascidia intestinalis</name>
    <dbReference type="NCBI Taxonomy" id="7719"/>
    <lineage>
        <taxon>Eukaryota</taxon>
        <taxon>Metazoa</taxon>
        <taxon>Chordata</taxon>
        <taxon>Tunicata</taxon>
        <taxon>Ascidiacea</taxon>
        <taxon>Phlebobranchia</taxon>
        <taxon>Cionidae</taxon>
        <taxon>Ciona</taxon>
    </lineage>
</organism>
<dbReference type="Ensembl" id="ENSCINT00000030852.1">
    <property type="protein sequence ID" value="ENSCINP00000031516.1"/>
    <property type="gene ID" value="ENSCING00000024741.1"/>
</dbReference>
<reference evidence="1" key="3">
    <citation type="submission" date="2025-08" db="UniProtKB">
        <authorList>
            <consortium name="Ensembl"/>
        </authorList>
    </citation>
    <scope>IDENTIFICATION</scope>
</reference>
<evidence type="ECO:0000313" key="1">
    <source>
        <dbReference type="Ensembl" id="ENSCINP00000031516.1"/>
    </source>
</evidence>
<dbReference type="InParanoid" id="H2XPD3"/>
<name>H2XPD3_CIOIN</name>
<dbReference type="EMBL" id="EAAA01000322">
    <property type="status" value="NOT_ANNOTATED_CDS"/>
    <property type="molecule type" value="Genomic_DNA"/>
</dbReference>
<reference evidence="2" key="1">
    <citation type="journal article" date="2002" name="Science">
        <title>The draft genome of Ciona intestinalis: insights into chordate and vertebrate origins.</title>
        <authorList>
            <person name="Dehal P."/>
            <person name="Satou Y."/>
            <person name="Campbell R.K."/>
            <person name="Chapman J."/>
            <person name="Degnan B."/>
            <person name="De Tomaso A."/>
            <person name="Davidson B."/>
            <person name="Di Gregorio A."/>
            <person name="Gelpke M."/>
            <person name="Goodstein D.M."/>
            <person name="Harafuji N."/>
            <person name="Hastings K.E."/>
            <person name="Ho I."/>
            <person name="Hotta K."/>
            <person name="Huang W."/>
            <person name="Kawashima T."/>
            <person name="Lemaire P."/>
            <person name="Martinez D."/>
            <person name="Meinertzhagen I.A."/>
            <person name="Necula S."/>
            <person name="Nonaka M."/>
            <person name="Putnam N."/>
            <person name="Rash S."/>
            <person name="Saiga H."/>
            <person name="Satake M."/>
            <person name="Terry A."/>
            <person name="Yamada L."/>
            <person name="Wang H.G."/>
            <person name="Awazu S."/>
            <person name="Azumi K."/>
            <person name="Boore J."/>
            <person name="Branno M."/>
            <person name="Chin-Bow S."/>
            <person name="DeSantis R."/>
            <person name="Doyle S."/>
            <person name="Francino P."/>
            <person name="Keys D.N."/>
            <person name="Haga S."/>
            <person name="Hayashi H."/>
            <person name="Hino K."/>
            <person name="Imai K.S."/>
            <person name="Inaba K."/>
            <person name="Kano S."/>
            <person name="Kobayashi K."/>
            <person name="Kobayashi M."/>
            <person name="Lee B.I."/>
            <person name="Makabe K.W."/>
            <person name="Manohar C."/>
            <person name="Matassi G."/>
            <person name="Medina M."/>
            <person name="Mochizuki Y."/>
            <person name="Mount S."/>
            <person name="Morishita T."/>
            <person name="Miura S."/>
            <person name="Nakayama A."/>
            <person name="Nishizaka S."/>
            <person name="Nomoto H."/>
            <person name="Ohta F."/>
            <person name="Oishi K."/>
            <person name="Rigoutsos I."/>
            <person name="Sano M."/>
            <person name="Sasaki A."/>
            <person name="Sasakura Y."/>
            <person name="Shoguchi E."/>
            <person name="Shin-i T."/>
            <person name="Spagnuolo A."/>
            <person name="Stainier D."/>
            <person name="Suzuki M.M."/>
            <person name="Tassy O."/>
            <person name="Takatori N."/>
            <person name="Tokuoka M."/>
            <person name="Yagi K."/>
            <person name="Yoshizaki F."/>
            <person name="Wada S."/>
            <person name="Zhang C."/>
            <person name="Hyatt P.D."/>
            <person name="Larimer F."/>
            <person name="Detter C."/>
            <person name="Doggett N."/>
            <person name="Glavina T."/>
            <person name="Hawkins T."/>
            <person name="Richardson P."/>
            <person name="Lucas S."/>
            <person name="Kohara Y."/>
            <person name="Levine M."/>
            <person name="Satoh N."/>
            <person name="Rokhsar D.S."/>
        </authorList>
    </citation>
    <scope>NUCLEOTIDE SEQUENCE [LARGE SCALE GENOMIC DNA]</scope>
</reference>
<accession>H2XPD3</accession>
<reference evidence="1" key="2">
    <citation type="journal article" date="2008" name="Genome Biol.">
        <title>Improved genome assembly and evidence-based global gene model set for the chordate Ciona intestinalis: new insight into intron and operon populations.</title>
        <authorList>
            <person name="Satou Y."/>
            <person name="Mineta K."/>
            <person name="Ogasawara M."/>
            <person name="Sasakura Y."/>
            <person name="Shoguchi E."/>
            <person name="Ueno K."/>
            <person name="Yamada L."/>
            <person name="Matsumoto J."/>
            <person name="Wasserscheid J."/>
            <person name="Dewar K."/>
            <person name="Wiley G.B."/>
            <person name="Macmil S.L."/>
            <person name="Roe B.A."/>
            <person name="Zeller R.W."/>
            <person name="Hastings K.E."/>
            <person name="Lemaire P."/>
            <person name="Lindquist E."/>
            <person name="Endo T."/>
            <person name="Hotta K."/>
            <person name="Inaba K."/>
        </authorList>
    </citation>
    <scope>NUCLEOTIDE SEQUENCE [LARGE SCALE GENOMIC DNA]</scope>
    <source>
        <strain evidence="1">wild type</strain>
    </source>
</reference>
<dbReference type="HOGENOM" id="CLU_3335281_0_0_1"/>
<dbReference type="Proteomes" id="UP000008144">
    <property type="component" value="Chromosome 1"/>
</dbReference>